<feature type="region of interest" description="Disordered" evidence="5">
    <location>
        <begin position="1"/>
        <end position="70"/>
    </location>
</feature>
<dbReference type="GO" id="GO:0015140">
    <property type="term" value="F:malate transmembrane transporter activity"/>
    <property type="evidence" value="ECO:0007669"/>
    <property type="project" value="InterPro"/>
</dbReference>
<evidence type="ECO:0000256" key="5">
    <source>
        <dbReference type="SAM" id="MobiDB-lite"/>
    </source>
</evidence>
<feature type="transmembrane region" description="Helical" evidence="6">
    <location>
        <begin position="363"/>
        <end position="389"/>
    </location>
</feature>
<dbReference type="Gene3D" id="1.50.10.150">
    <property type="entry name" value="Voltage-dependent anion channel"/>
    <property type="match status" value="2"/>
</dbReference>
<evidence type="ECO:0000313" key="7">
    <source>
        <dbReference type="EMBL" id="KAK2605908.1"/>
    </source>
</evidence>
<comment type="subcellular location">
    <subcellularLocation>
        <location evidence="1">Membrane</location>
        <topology evidence="1">Multi-pass membrane protein</topology>
    </subcellularLocation>
</comment>
<gene>
    <name evidence="7" type="ORF">QQS21_003634</name>
</gene>
<reference evidence="7" key="1">
    <citation type="submission" date="2023-06" db="EMBL/GenBank/DDBJ databases">
        <title>Conoideocrella luteorostrata (Hypocreales: Clavicipitaceae), a potential biocontrol fungus for elongate hemlock scale in United States Christmas tree production areas.</title>
        <authorList>
            <person name="Barrett H."/>
            <person name="Lovett B."/>
            <person name="Macias A.M."/>
            <person name="Stajich J.E."/>
            <person name="Kasson M.T."/>
        </authorList>
    </citation>
    <scope>NUCLEOTIDE SEQUENCE</scope>
    <source>
        <strain evidence="7">ARSEF 14590</strain>
    </source>
</reference>
<dbReference type="Pfam" id="PF03595">
    <property type="entry name" value="SLAC1"/>
    <property type="match status" value="2"/>
</dbReference>
<evidence type="ECO:0000256" key="4">
    <source>
        <dbReference type="ARBA" id="ARBA00023136"/>
    </source>
</evidence>
<keyword evidence="3 6" id="KW-1133">Transmembrane helix</keyword>
<dbReference type="InterPro" id="IPR004695">
    <property type="entry name" value="SLAC1/Mae1/Ssu1/TehA"/>
</dbReference>
<keyword evidence="2 6" id="KW-0812">Transmembrane</keyword>
<dbReference type="InterPro" id="IPR038665">
    <property type="entry name" value="Voltage-dep_anion_channel_sf"/>
</dbReference>
<organism evidence="7 8">
    <name type="scientific">Conoideocrella luteorostrata</name>
    <dbReference type="NCBI Taxonomy" id="1105319"/>
    <lineage>
        <taxon>Eukaryota</taxon>
        <taxon>Fungi</taxon>
        <taxon>Dikarya</taxon>
        <taxon>Ascomycota</taxon>
        <taxon>Pezizomycotina</taxon>
        <taxon>Sordariomycetes</taxon>
        <taxon>Hypocreomycetidae</taxon>
        <taxon>Hypocreales</taxon>
        <taxon>Clavicipitaceae</taxon>
        <taxon>Conoideocrella</taxon>
    </lineage>
</organism>
<dbReference type="AlphaFoldDB" id="A0AAJ0CVU6"/>
<feature type="transmembrane region" description="Helical" evidence="6">
    <location>
        <begin position="295"/>
        <end position="319"/>
    </location>
</feature>
<accession>A0AAJ0CVU6</accession>
<evidence type="ECO:0000256" key="2">
    <source>
        <dbReference type="ARBA" id="ARBA00022692"/>
    </source>
</evidence>
<feature type="transmembrane region" description="Helical" evidence="6">
    <location>
        <begin position="215"/>
        <end position="243"/>
    </location>
</feature>
<feature type="transmembrane region" description="Helical" evidence="6">
    <location>
        <begin position="331"/>
        <end position="351"/>
    </location>
</feature>
<feature type="transmembrane region" description="Helical" evidence="6">
    <location>
        <begin position="255"/>
        <end position="275"/>
    </location>
</feature>
<evidence type="ECO:0008006" key="9">
    <source>
        <dbReference type="Google" id="ProtNLM"/>
    </source>
</evidence>
<dbReference type="PANTHER" id="PTHR31162:SF3">
    <property type="entry name" value="TRANSPORTER_MALIC ACID TRANSPORT PROTEIN, PUTATIVE-RELATED"/>
    <property type="match status" value="1"/>
</dbReference>
<evidence type="ECO:0000256" key="1">
    <source>
        <dbReference type="ARBA" id="ARBA00004141"/>
    </source>
</evidence>
<dbReference type="EMBL" id="JASWJB010000049">
    <property type="protein sequence ID" value="KAK2605908.1"/>
    <property type="molecule type" value="Genomic_DNA"/>
</dbReference>
<evidence type="ECO:0000313" key="8">
    <source>
        <dbReference type="Proteomes" id="UP001251528"/>
    </source>
</evidence>
<dbReference type="PANTHER" id="PTHR31162">
    <property type="entry name" value="MALIC ACID TRANSPORT PROTEIN-RELATED"/>
    <property type="match status" value="1"/>
</dbReference>
<dbReference type="InterPro" id="IPR030185">
    <property type="entry name" value="Mae1"/>
</dbReference>
<evidence type="ECO:0000256" key="6">
    <source>
        <dbReference type="SAM" id="Phobius"/>
    </source>
</evidence>
<feature type="transmembrane region" description="Helical" evidence="6">
    <location>
        <begin position="189"/>
        <end position="209"/>
    </location>
</feature>
<sequence>MAASGAQMVRTDNARSNSPECGYESPSEQNQPGFFSSPSPTPSIQRAQFASPAATLVPSSPPNCDARPLSSAVPRPRISFNRTLFPSNRSSINHVMTNAEKLVPTGKVTLKDRVACYQWTYFTMTMATGGIANVLHASYYRASWITYVGTFFCLLNIALFVMNCILLCSRFYMRPGSFTNSFTDQVESLFIPAFVAHLIEAADTSGHPLAINKTAIALCATATQGTGCLIAFMISAAFIYRLMTQKLPRDMQRPGVFISIGPFAFTAAGIVQLGIQAKSIVPQDFLAVPNAADIIKVVSVLVGLWLWGLAMWFFLVSVGSLWKYTRTGHSIPFQMTWWSFVFPNTALVVATETMGDVFDNKGLHLFSAAMTIALIIVWIGVFITMVYCLRTRKLLWPKDVFA</sequence>
<proteinExistence type="predicted"/>
<dbReference type="Proteomes" id="UP001251528">
    <property type="component" value="Unassembled WGS sequence"/>
</dbReference>
<dbReference type="GO" id="GO:0016020">
    <property type="term" value="C:membrane"/>
    <property type="evidence" value="ECO:0007669"/>
    <property type="project" value="UniProtKB-SubCell"/>
</dbReference>
<name>A0AAJ0CVU6_9HYPO</name>
<protein>
    <recommendedName>
        <fullName evidence="9">Malic acid transport protein</fullName>
    </recommendedName>
</protein>
<evidence type="ECO:0000256" key="3">
    <source>
        <dbReference type="ARBA" id="ARBA00022989"/>
    </source>
</evidence>
<keyword evidence="4 6" id="KW-0472">Membrane</keyword>
<comment type="caution">
    <text evidence="7">The sequence shown here is derived from an EMBL/GenBank/DDBJ whole genome shotgun (WGS) entry which is preliminary data.</text>
</comment>
<feature type="transmembrane region" description="Helical" evidence="6">
    <location>
        <begin position="145"/>
        <end position="168"/>
    </location>
</feature>
<keyword evidence="8" id="KW-1185">Reference proteome</keyword>
<feature type="transmembrane region" description="Helical" evidence="6">
    <location>
        <begin position="119"/>
        <end position="139"/>
    </location>
</feature>